<dbReference type="Proteomes" id="UP000507470">
    <property type="component" value="Unassembled WGS sequence"/>
</dbReference>
<accession>A0A6J8AIT9</accession>
<dbReference type="Gene3D" id="3.10.10.10">
    <property type="entry name" value="HIV Type 1 Reverse Transcriptase, subunit A, domain 1"/>
    <property type="match status" value="1"/>
</dbReference>
<evidence type="ECO:0000313" key="1">
    <source>
        <dbReference type="EMBL" id="CAC5368443.1"/>
    </source>
</evidence>
<dbReference type="EMBL" id="CACVKT020001486">
    <property type="protein sequence ID" value="CAC5368443.1"/>
    <property type="molecule type" value="Genomic_DNA"/>
</dbReference>
<dbReference type="InterPro" id="IPR043502">
    <property type="entry name" value="DNA/RNA_pol_sf"/>
</dbReference>
<proteinExistence type="predicted"/>
<sequence length="186" mass="20847">MGINLWNYLKDNRVKCVSSKSSKSLFAYGSEEPLKVAGIFAATVQCNNRTLNDIEFVVIEGKGQALLICNTAEQLGVLQLVHNVSESGTIKDKYPECFTGVGKLKSFQLQIPIDPDVEPVIQPMRRVPFNLRDKLAKNQWVSPVVFVPKRAGDDIRLCVDMCQANTDVKRVRHPISTIDELLQEMN</sequence>
<evidence type="ECO:0000313" key="2">
    <source>
        <dbReference type="Proteomes" id="UP000507470"/>
    </source>
</evidence>
<protein>
    <submittedName>
        <fullName evidence="1">Uncharacterized protein</fullName>
    </submittedName>
</protein>
<organism evidence="1 2">
    <name type="scientific">Mytilus coruscus</name>
    <name type="common">Sea mussel</name>
    <dbReference type="NCBI Taxonomy" id="42192"/>
    <lineage>
        <taxon>Eukaryota</taxon>
        <taxon>Metazoa</taxon>
        <taxon>Spiralia</taxon>
        <taxon>Lophotrochozoa</taxon>
        <taxon>Mollusca</taxon>
        <taxon>Bivalvia</taxon>
        <taxon>Autobranchia</taxon>
        <taxon>Pteriomorphia</taxon>
        <taxon>Mytilida</taxon>
        <taxon>Mytiloidea</taxon>
        <taxon>Mytilidae</taxon>
        <taxon>Mytilinae</taxon>
        <taxon>Mytilus</taxon>
    </lineage>
</organism>
<gene>
    <name evidence="1" type="ORF">MCOR_7985</name>
</gene>
<reference evidence="1 2" key="1">
    <citation type="submission" date="2020-06" db="EMBL/GenBank/DDBJ databases">
        <authorList>
            <person name="Li R."/>
            <person name="Bekaert M."/>
        </authorList>
    </citation>
    <scope>NUCLEOTIDE SEQUENCE [LARGE SCALE GENOMIC DNA]</scope>
    <source>
        <strain evidence="2">wild</strain>
    </source>
</reference>
<dbReference type="SUPFAM" id="SSF56672">
    <property type="entry name" value="DNA/RNA polymerases"/>
    <property type="match status" value="1"/>
</dbReference>
<dbReference type="OrthoDB" id="10067350at2759"/>
<dbReference type="InterPro" id="IPR050951">
    <property type="entry name" value="Retrovirus_Pol_polyprotein"/>
</dbReference>
<dbReference type="AlphaFoldDB" id="A0A6J8AIT9"/>
<dbReference type="PANTHER" id="PTHR37984">
    <property type="entry name" value="PROTEIN CBG26694"/>
    <property type="match status" value="1"/>
</dbReference>
<dbReference type="PANTHER" id="PTHR37984:SF11">
    <property type="entry name" value="INTEGRASE CATALYTIC DOMAIN-CONTAINING PROTEIN"/>
    <property type="match status" value="1"/>
</dbReference>
<name>A0A6J8AIT9_MYTCO</name>
<keyword evidence="2" id="KW-1185">Reference proteome</keyword>